<dbReference type="InterPro" id="IPR001128">
    <property type="entry name" value="Cyt_P450"/>
</dbReference>
<dbReference type="InterPro" id="IPR017972">
    <property type="entry name" value="Cyt_P450_CS"/>
</dbReference>
<dbReference type="EnsemblMetazoa" id="XM_019901159.1">
    <property type="protein sequence ID" value="XP_019756718.1"/>
    <property type="gene ID" value="LOC109535269"/>
</dbReference>
<dbReference type="PANTHER" id="PTHR24291">
    <property type="entry name" value="CYTOCHROME P450 FAMILY 4"/>
    <property type="match status" value="1"/>
</dbReference>
<comment type="cofactor">
    <cofactor evidence="1 8">
        <name>heme</name>
        <dbReference type="ChEBI" id="CHEBI:30413"/>
    </cofactor>
</comment>
<reference evidence="10" key="2">
    <citation type="submission" date="2024-08" db="UniProtKB">
        <authorList>
            <consortium name="EnsemblMetazoa"/>
        </authorList>
    </citation>
    <scope>IDENTIFICATION</scope>
</reference>
<dbReference type="PRINTS" id="PR00463">
    <property type="entry name" value="EP450I"/>
</dbReference>
<dbReference type="Proteomes" id="UP000019118">
    <property type="component" value="Unassembled WGS sequence"/>
</dbReference>
<feature type="binding site" description="axial binding residue" evidence="8">
    <location>
        <position position="422"/>
    </location>
    <ligand>
        <name>heme</name>
        <dbReference type="ChEBI" id="CHEBI:30413"/>
    </ligand>
    <ligandPart>
        <name>Fe</name>
        <dbReference type="ChEBI" id="CHEBI:18248"/>
    </ligandPart>
</feature>
<dbReference type="GO" id="GO:0020037">
    <property type="term" value="F:heme binding"/>
    <property type="evidence" value="ECO:0007669"/>
    <property type="project" value="InterPro"/>
</dbReference>
<evidence type="ECO:0000313" key="11">
    <source>
        <dbReference type="Proteomes" id="UP000019118"/>
    </source>
</evidence>
<dbReference type="InterPro" id="IPR036396">
    <property type="entry name" value="Cyt_P450_sf"/>
</dbReference>
<comment type="similarity">
    <text evidence="2 9">Belongs to the cytochrome P450 family.</text>
</comment>
<name>A0AAR5P6I3_DENPD</name>
<evidence type="ECO:0000256" key="9">
    <source>
        <dbReference type="RuleBase" id="RU000461"/>
    </source>
</evidence>
<reference evidence="11" key="1">
    <citation type="journal article" date="2013" name="Genome Biol.">
        <title>Draft genome of the mountain pine beetle, Dendroctonus ponderosae Hopkins, a major forest pest.</title>
        <authorList>
            <person name="Keeling C.I."/>
            <person name="Yuen M.M."/>
            <person name="Liao N.Y."/>
            <person name="Docking T.R."/>
            <person name="Chan S.K."/>
            <person name="Taylor G.A."/>
            <person name="Palmquist D.L."/>
            <person name="Jackman S.D."/>
            <person name="Nguyen A."/>
            <person name="Li M."/>
            <person name="Henderson H."/>
            <person name="Janes J.K."/>
            <person name="Zhao Y."/>
            <person name="Pandoh P."/>
            <person name="Moore R."/>
            <person name="Sperling F.A."/>
            <person name="Huber D.P."/>
            <person name="Birol I."/>
            <person name="Jones S.J."/>
            <person name="Bohlmann J."/>
        </authorList>
    </citation>
    <scope>NUCLEOTIDE SEQUENCE</scope>
</reference>
<keyword evidence="7 9" id="KW-0503">Monooxygenase</keyword>
<dbReference type="GO" id="GO:0004497">
    <property type="term" value="F:monooxygenase activity"/>
    <property type="evidence" value="ECO:0007669"/>
    <property type="project" value="UniProtKB-KW"/>
</dbReference>
<evidence type="ECO:0000256" key="4">
    <source>
        <dbReference type="ARBA" id="ARBA00022723"/>
    </source>
</evidence>
<evidence type="ECO:0000256" key="1">
    <source>
        <dbReference type="ARBA" id="ARBA00001971"/>
    </source>
</evidence>
<dbReference type="GO" id="GO:0005506">
    <property type="term" value="F:iron ion binding"/>
    <property type="evidence" value="ECO:0007669"/>
    <property type="project" value="InterPro"/>
</dbReference>
<dbReference type="CDD" id="cd20628">
    <property type="entry name" value="CYP4"/>
    <property type="match status" value="1"/>
</dbReference>
<dbReference type="Gene3D" id="1.10.630.10">
    <property type="entry name" value="Cytochrome P450"/>
    <property type="match status" value="1"/>
</dbReference>
<keyword evidence="6 8" id="KW-0408">Iron</keyword>
<protein>
    <recommendedName>
        <fullName evidence="12">Cytochrome P450</fullName>
    </recommendedName>
</protein>
<dbReference type="PANTHER" id="PTHR24291:SF177">
    <property type="entry name" value="CYTOCHROME P450 4AA1-RELATED"/>
    <property type="match status" value="1"/>
</dbReference>
<dbReference type="SUPFAM" id="SSF48264">
    <property type="entry name" value="Cytochrome P450"/>
    <property type="match status" value="1"/>
</dbReference>
<evidence type="ECO:0000256" key="5">
    <source>
        <dbReference type="ARBA" id="ARBA00023002"/>
    </source>
</evidence>
<dbReference type="Pfam" id="PF00067">
    <property type="entry name" value="p450"/>
    <property type="match status" value="1"/>
</dbReference>
<dbReference type="AlphaFoldDB" id="A0AAR5P6I3"/>
<evidence type="ECO:0000256" key="6">
    <source>
        <dbReference type="ARBA" id="ARBA00023004"/>
    </source>
</evidence>
<dbReference type="InterPro" id="IPR002401">
    <property type="entry name" value="Cyt_P450_E_grp-I"/>
</dbReference>
<evidence type="ECO:0000256" key="7">
    <source>
        <dbReference type="ARBA" id="ARBA00023033"/>
    </source>
</evidence>
<organism evidence="10 11">
    <name type="scientific">Dendroctonus ponderosae</name>
    <name type="common">Mountain pine beetle</name>
    <dbReference type="NCBI Taxonomy" id="77166"/>
    <lineage>
        <taxon>Eukaryota</taxon>
        <taxon>Metazoa</taxon>
        <taxon>Ecdysozoa</taxon>
        <taxon>Arthropoda</taxon>
        <taxon>Hexapoda</taxon>
        <taxon>Insecta</taxon>
        <taxon>Pterygota</taxon>
        <taxon>Neoptera</taxon>
        <taxon>Endopterygota</taxon>
        <taxon>Coleoptera</taxon>
        <taxon>Polyphaga</taxon>
        <taxon>Cucujiformia</taxon>
        <taxon>Curculionidae</taxon>
        <taxon>Scolytinae</taxon>
        <taxon>Dendroctonus</taxon>
    </lineage>
</organism>
<dbReference type="InterPro" id="IPR050196">
    <property type="entry name" value="Cytochrome_P450_Monoox"/>
</dbReference>
<keyword evidence="11" id="KW-1185">Reference proteome</keyword>
<keyword evidence="4 8" id="KW-0479">Metal-binding</keyword>
<dbReference type="PROSITE" id="PS00086">
    <property type="entry name" value="CYTOCHROME_P450"/>
    <property type="match status" value="1"/>
</dbReference>
<dbReference type="PRINTS" id="PR00385">
    <property type="entry name" value="P450"/>
</dbReference>
<evidence type="ECO:0000256" key="3">
    <source>
        <dbReference type="ARBA" id="ARBA00022617"/>
    </source>
</evidence>
<evidence type="ECO:0008006" key="12">
    <source>
        <dbReference type="Google" id="ProtNLM"/>
    </source>
</evidence>
<sequence>MNAFSWTAVLILLVIWTISRYRNLCRSMLLALRLPGPPAWPIIGNILHVTDTKAQFELANNVSQFAPVVRVWIFLLPTILVYQPDHLKLILSSTKVAEKNYFYQLLQTFIGNGIIMSTGDKWKKNRKLIQPMFQLGQVERYFEDFARTAETVFRSLHTQKHWQITRIVNNCVVNILHKTILGVDLGPEDETPFRKGELLIIKRILKPWLLLDSIFKLSDMSRTESRHKHDLHFYVKKVLAERKEKLLNKNGKKCFLDNLIELQASGDLPEEDVVNEAVTFMLAGQDSVATGVATCLFYLAKHQDVQKKVHEEILEILQGSKDQTLKLQDVNEMRYLEQCVKETLRLAPSVPLIARVLTKDVALDSLTIPTGTNIFVSPYATHHLPEIYPEPSKFNPDRFSSENIKKIHPFGYLPFSIGPRNCIGYKFAYLEMKTIVATVIRNYHLTLRHEEDELKLSYRISLRAKGGIWLNVQSRNLLQED</sequence>
<evidence type="ECO:0000313" key="10">
    <source>
        <dbReference type="EnsemblMetazoa" id="XP_019756718.1"/>
    </source>
</evidence>
<evidence type="ECO:0000256" key="8">
    <source>
        <dbReference type="PIRSR" id="PIRSR602401-1"/>
    </source>
</evidence>
<keyword evidence="5 9" id="KW-0560">Oxidoreductase</keyword>
<evidence type="ECO:0000256" key="2">
    <source>
        <dbReference type="ARBA" id="ARBA00010617"/>
    </source>
</evidence>
<keyword evidence="3 8" id="KW-0349">Heme</keyword>
<dbReference type="GO" id="GO:0016705">
    <property type="term" value="F:oxidoreductase activity, acting on paired donors, with incorporation or reduction of molecular oxygen"/>
    <property type="evidence" value="ECO:0007669"/>
    <property type="project" value="InterPro"/>
</dbReference>
<accession>A0AAR5P6I3</accession>
<proteinExistence type="inferred from homology"/>